<dbReference type="Ensembl" id="ENSATET00000070790.2">
    <property type="protein sequence ID" value="ENSATEP00000050632.1"/>
    <property type="gene ID" value="ENSATEG00000010983.3"/>
</dbReference>
<proteinExistence type="predicted"/>
<feature type="region of interest" description="Disordered" evidence="11">
    <location>
        <begin position="768"/>
        <end position="794"/>
    </location>
</feature>
<dbReference type="GeneTree" id="ENSGT00940000156342"/>
<evidence type="ECO:0000256" key="6">
    <source>
        <dbReference type="ARBA" id="ARBA00023108"/>
    </source>
</evidence>
<accession>A0A7N6APL5</accession>
<keyword evidence="7" id="KW-0804">Transcription</keyword>
<dbReference type="Pfam" id="PF21353">
    <property type="entry name" value="Per3-like_PAS-A"/>
    <property type="match status" value="1"/>
</dbReference>
<evidence type="ECO:0000256" key="8">
    <source>
        <dbReference type="ARBA" id="ARBA00023242"/>
    </source>
</evidence>
<feature type="compositionally biased region" description="Low complexity" evidence="11">
    <location>
        <begin position="1126"/>
        <end position="1140"/>
    </location>
</feature>
<dbReference type="InterPro" id="IPR022728">
    <property type="entry name" value="Period_circadian-like_C"/>
</dbReference>
<feature type="compositionally biased region" description="Low complexity" evidence="11">
    <location>
        <begin position="56"/>
        <end position="72"/>
    </location>
</feature>
<dbReference type="InterPro" id="IPR035965">
    <property type="entry name" value="PAS-like_dom_sf"/>
</dbReference>
<dbReference type="Pfam" id="PF23170">
    <property type="entry name" value="bHLH_PER"/>
    <property type="match status" value="1"/>
</dbReference>
<dbReference type="CDD" id="cd00130">
    <property type="entry name" value="PAS"/>
    <property type="match status" value="1"/>
</dbReference>
<dbReference type="InterPro" id="IPR013655">
    <property type="entry name" value="PAS_fold_3"/>
</dbReference>
<dbReference type="GO" id="GO:0043153">
    <property type="term" value="P:entrainment of circadian clock by photoperiod"/>
    <property type="evidence" value="ECO:0007669"/>
    <property type="project" value="TreeGrafter"/>
</dbReference>
<keyword evidence="5" id="KW-0805">Transcription regulation</keyword>
<sequence length="1323" mass="145001">MSEYSDSKPYHFLVLADQDGALGCRASTSSSMPRGASGCSSMAQLHQMGGYSQGRPDLGLPSDGSDSSGQDPPSSPHKHRKNGRSRSLPEEDVEMKSSGSSGSGTESHGNESHGNDSHGNESHGHESVGSSNGNSKDSALLESSESNKSSNSHSPSPPSSSNAFSLLSSEQDNPSTSGCSSQESAKAKTQKEVIKTLKELKLHLPPEKRHNNKSTTLNTLKYALRCVKQVEANEEYYQLRMINDSQPSGLDVSSYTIEEIDSITSEYTLKNNDIFAVAVSLMTGRIVYISDQAASILNCKRDVLKNTKFVEFLTPQDVSVFYCFTTPYRLPSWSMCTGAESSPPDCIQEKSFFCRISGGKECEGDLQYYPFRMTPYLMKVQDTVHTEDQFCCLLLAERVHSGYEAPRIPTDKRVFTTTHTPSCVFQDVDERAVPLLGYLPQDLIGTSVLLHLHPNDRPVMLGIHRKILQYAGQPFDHSSIRFCARNGEYVILDTSWSSFVNPWSRKVSFVIGRHKVRMGPVNEDVFMAPASPVREVKSMDSDIQEITEQIHRLLLQRTFQEICKGIHLQKSQEQQMTKLDNKKSNGTESVQKHPAVVRPKDSAAPFNWRETGSTMEERRASFQEELTFNDQTCYSYQQISCLDSVIRYLESCNVPITMKRKCQSSSNTTSSNSEDDKQNGPDSELVSVLLAEPALLNDRPGLSVLDERDKNPSDTATAVVGSPLPLPVPNKPESVVSITSQCSYSSTIVHVGDKKLQPDSEIIEDVPGAGETAESGQNTGGPPCAVSPPSHERESYKKLGLTKQVLAAHTQKEEQAFLYRFRELRSLTALKGNSVPAAPSCKQCGAGTEPTSRRGTRNKRTKSKRAKQIESSDSTASHQRQQQLRPPLLNPTSWSPSDTSQSTFPMAYPAMMPGYPFQVYPRAGSVAPYTETTPTGYVNIQGAQAPPCPPSIHPAPYANPMVTPIVALVLPNYMYPQMAPGPPPPQPVYQAESGSFPTQAQPFGQSVFLGQHTFTAPPSLSVHNQFNSQNHSAPQAGYLNPSFHFPPSSETPKAPVEGQSRSSTPQSGGGGRQASPPLFQSRCSSPLNLLELELSVERQDSTALSTGGPGNNTGEREKGSSGNQASSRGDGNNSDANSSSSDMFDIILQEDSCSGTGSATSESMGSGSNGCRTSASGTSNRSNNSSKYFGSVDSSQSSQKTKGHLSSRERGAMEMEQSKHFKYVLQDPLWLLMANTDHKVMMTYQLPSRDIQKVLKEDREKLRLLQKNQPHFTEEQKKELIDVHPWIKKGDLPKAIDVKVDSLFQFTSVHSIHVCICVIKVFH</sequence>
<dbReference type="Pfam" id="PF12114">
    <property type="entry name" value="Period_C"/>
    <property type="match status" value="1"/>
</dbReference>
<dbReference type="Proteomes" id="UP000265040">
    <property type="component" value="Chromosome 17"/>
</dbReference>
<feature type="region of interest" description="Disordered" evidence="11">
    <location>
        <begin position="982"/>
        <end position="1002"/>
    </location>
</feature>
<evidence type="ECO:0000256" key="5">
    <source>
        <dbReference type="ARBA" id="ARBA00023015"/>
    </source>
</evidence>
<evidence type="ECO:0000256" key="1">
    <source>
        <dbReference type="ARBA" id="ARBA00004123"/>
    </source>
</evidence>
<evidence type="ECO:0000256" key="10">
    <source>
        <dbReference type="ARBA" id="ARBA00042893"/>
    </source>
</evidence>
<keyword evidence="8" id="KW-0539">Nucleus</keyword>
<dbReference type="GO" id="GO:0000122">
    <property type="term" value="P:negative regulation of transcription by RNA polymerase II"/>
    <property type="evidence" value="ECO:0007669"/>
    <property type="project" value="TreeGrafter"/>
</dbReference>
<feature type="region of interest" description="Disordered" evidence="11">
    <location>
        <begin position="834"/>
        <end position="901"/>
    </location>
</feature>
<dbReference type="PROSITE" id="PS50112">
    <property type="entry name" value="PAS"/>
    <property type="match status" value="1"/>
</dbReference>
<reference evidence="13" key="3">
    <citation type="submission" date="2025-09" db="UniProtKB">
        <authorList>
            <consortium name="Ensembl"/>
        </authorList>
    </citation>
    <scope>IDENTIFICATION</scope>
</reference>
<dbReference type="Gene3D" id="3.30.450.20">
    <property type="entry name" value="PAS domain"/>
    <property type="match status" value="2"/>
</dbReference>
<feature type="region of interest" description="Disordered" evidence="11">
    <location>
        <begin position="19"/>
        <end position="191"/>
    </location>
</feature>
<keyword evidence="4" id="KW-0677">Repeat</keyword>
<keyword evidence="14" id="KW-1185">Reference proteome</keyword>
<evidence type="ECO:0000256" key="11">
    <source>
        <dbReference type="SAM" id="MobiDB-lite"/>
    </source>
</evidence>
<feature type="region of interest" description="Disordered" evidence="11">
    <location>
        <begin position="1152"/>
        <end position="1213"/>
    </location>
</feature>
<dbReference type="GO" id="GO:0005634">
    <property type="term" value="C:nucleus"/>
    <property type="evidence" value="ECO:0007669"/>
    <property type="project" value="UniProtKB-SubCell"/>
</dbReference>
<dbReference type="InterPro" id="IPR050760">
    <property type="entry name" value="Period_circadian_regulator"/>
</dbReference>
<feature type="compositionally biased region" description="Basic and acidic residues" evidence="11">
    <location>
        <begin position="108"/>
        <end position="126"/>
    </location>
</feature>
<dbReference type="PANTHER" id="PTHR11269">
    <property type="entry name" value="PERIOD CIRCADIAN PROTEIN"/>
    <property type="match status" value="1"/>
</dbReference>
<feature type="compositionally biased region" description="Polar residues" evidence="11">
    <location>
        <begin position="1020"/>
        <end position="1033"/>
    </location>
</feature>
<dbReference type="GO" id="GO:0000976">
    <property type="term" value="F:transcription cis-regulatory region binding"/>
    <property type="evidence" value="ECO:0007669"/>
    <property type="project" value="TreeGrafter"/>
</dbReference>
<dbReference type="SUPFAM" id="SSF55785">
    <property type="entry name" value="PYP-like sensor domain (PAS domain)"/>
    <property type="match status" value="1"/>
</dbReference>
<feature type="compositionally biased region" description="Low complexity" evidence="11">
    <location>
        <begin position="138"/>
        <end position="170"/>
    </location>
</feature>
<evidence type="ECO:0000256" key="7">
    <source>
        <dbReference type="ARBA" id="ARBA00023163"/>
    </source>
</evidence>
<feature type="compositionally biased region" description="Polar residues" evidence="11">
    <location>
        <begin position="171"/>
        <end position="184"/>
    </location>
</feature>
<reference evidence="13" key="1">
    <citation type="submission" date="2021-04" db="EMBL/GenBank/DDBJ databases">
        <authorList>
            <consortium name="Wellcome Sanger Institute Data Sharing"/>
        </authorList>
    </citation>
    <scope>NUCLEOTIDE SEQUENCE [LARGE SCALE GENOMIC DNA]</scope>
</reference>
<organism evidence="13 14">
    <name type="scientific">Anabas testudineus</name>
    <name type="common">Climbing perch</name>
    <name type="synonym">Anthias testudineus</name>
    <dbReference type="NCBI Taxonomy" id="64144"/>
    <lineage>
        <taxon>Eukaryota</taxon>
        <taxon>Metazoa</taxon>
        <taxon>Chordata</taxon>
        <taxon>Craniata</taxon>
        <taxon>Vertebrata</taxon>
        <taxon>Euteleostomi</taxon>
        <taxon>Actinopterygii</taxon>
        <taxon>Neopterygii</taxon>
        <taxon>Teleostei</taxon>
        <taxon>Neoteleostei</taxon>
        <taxon>Acanthomorphata</taxon>
        <taxon>Anabantaria</taxon>
        <taxon>Anabantiformes</taxon>
        <taxon>Anabantoidei</taxon>
        <taxon>Anabantidae</taxon>
        <taxon>Anabas</taxon>
    </lineage>
</organism>
<feature type="compositionally biased region" description="Polar residues" evidence="11">
    <location>
        <begin position="992"/>
        <end position="1002"/>
    </location>
</feature>
<dbReference type="GO" id="GO:0001222">
    <property type="term" value="F:transcription corepressor binding"/>
    <property type="evidence" value="ECO:0007669"/>
    <property type="project" value="TreeGrafter"/>
</dbReference>
<feature type="region of interest" description="Disordered" evidence="11">
    <location>
        <begin position="661"/>
        <end position="682"/>
    </location>
</feature>
<keyword evidence="3" id="KW-0963">Cytoplasm</keyword>
<evidence type="ECO:0000256" key="3">
    <source>
        <dbReference type="ARBA" id="ARBA00022490"/>
    </source>
</evidence>
<dbReference type="GO" id="GO:0032922">
    <property type="term" value="P:circadian regulation of gene expression"/>
    <property type="evidence" value="ECO:0007669"/>
    <property type="project" value="TreeGrafter"/>
</dbReference>
<dbReference type="SMART" id="SM00091">
    <property type="entry name" value="PAS"/>
    <property type="match status" value="2"/>
</dbReference>
<evidence type="ECO:0000256" key="4">
    <source>
        <dbReference type="ARBA" id="ARBA00022737"/>
    </source>
</evidence>
<feature type="compositionally biased region" description="Polar residues" evidence="11">
    <location>
        <begin position="890"/>
        <end position="901"/>
    </location>
</feature>
<feature type="compositionally biased region" description="Polar residues" evidence="11">
    <location>
        <begin position="26"/>
        <end position="44"/>
    </location>
</feature>
<evidence type="ECO:0000313" key="13">
    <source>
        <dbReference type="Ensembl" id="ENSATEP00000050632.1"/>
    </source>
</evidence>
<evidence type="ECO:0000313" key="14">
    <source>
        <dbReference type="Proteomes" id="UP000265040"/>
    </source>
</evidence>
<gene>
    <name evidence="13" type="primary">PER2</name>
</gene>
<reference evidence="13" key="2">
    <citation type="submission" date="2025-08" db="UniProtKB">
        <authorList>
            <consortium name="Ensembl"/>
        </authorList>
    </citation>
    <scope>IDENTIFICATION</scope>
</reference>
<dbReference type="FunFam" id="3.30.450.20:FF:000004">
    <property type="entry name" value="Period circadian protein homolog 3"/>
    <property type="match status" value="1"/>
</dbReference>
<feature type="compositionally biased region" description="Low complexity" evidence="11">
    <location>
        <begin position="97"/>
        <end position="107"/>
    </location>
</feature>
<evidence type="ECO:0000256" key="9">
    <source>
        <dbReference type="ARBA" id="ARBA00039684"/>
    </source>
</evidence>
<feature type="region of interest" description="Disordered" evidence="11">
    <location>
        <begin position="1098"/>
        <end position="1140"/>
    </location>
</feature>
<dbReference type="InterPro" id="IPR000014">
    <property type="entry name" value="PAS"/>
</dbReference>
<feature type="region of interest" description="Disordered" evidence="11">
    <location>
        <begin position="700"/>
        <end position="730"/>
    </location>
</feature>
<protein>
    <recommendedName>
        <fullName evidence="9">Period circadian protein homolog 2</fullName>
    </recommendedName>
    <alternativeName>
        <fullName evidence="10">Circadian clock protein PERIOD 2</fullName>
    </alternativeName>
</protein>
<evidence type="ECO:0000259" key="12">
    <source>
        <dbReference type="PROSITE" id="PS50112"/>
    </source>
</evidence>
<dbReference type="PANTHER" id="PTHR11269:SF9">
    <property type="entry name" value="PERIOD CIRCADIAN PROTEIN HOMOLOG 2"/>
    <property type="match status" value="1"/>
</dbReference>
<dbReference type="InterPro" id="IPR048814">
    <property type="entry name" value="Per1-3_PAS-A"/>
</dbReference>
<dbReference type="InterPro" id="IPR057310">
    <property type="entry name" value="PER1-3_bHLH"/>
</dbReference>
<dbReference type="GO" id="GO:0005737">
    <property type="term" value="C:cytoplasm"/>
    <property type="evidence" value="ECO:0007669"/>
    <property type="project" value="UniProtKB-SubCell"/>
</dbReference>
<feature type="compositionally biased region" description="Polar residues" evidence="11">
    <location>
        <begin position="128"/>
        <end position="137"/>
    </location>
</feature>
<name>A0A7N6APL5_ANATE</name>
<feature type="compositionally biased region" description="Polar residues" evidence="11">
    <location>
        <begin position="869"/>
        <end position="878"/>
    </location>
</feature>
<feature type="compositionally biased region" description="Polar residues" evidence="11">
    <location>
        <begin position="1152"/>
        <end position="1200"/>
    </location>
</feature>
<keyword evidence="6" id="KW-0090">Biological rhythms</keyword>
<comment type="subcellular location">
    <subcellularLocation>
        <location evidence="2">Cytoplasm</location>
    </subcellularLocation>
    <subcellularLocation>
        <location evidence="1">Nucleus</location>
    </subcellularLocation>
</comment>
<feature type="region of interest" description="Disordered" evidence="11">
    <location>
        <begin position="1020"/>
        <end position="1082"/>
    </location>
</feature>
<feature type="compositionally biased region" description="Basic residues" evidence="11">
    <location>
        <begin position="854"/>
        <end position="866"/>
    </location>
</feature>
<evidence type="ECO:0000256" key="2">
    <source>
        <dbReference type="ARBA" id="ARBA00004496"/>
    </source>
</evidence>
<dbReference type="FunFam" id="3.30.450.20:FF:000013">
    <property type="entry name" value="Period circadian protein homolog 2"/>
    <property type="match status" value="1"/>
</dbReference>
<feature type="domain" description="PAS" evidence="12">
    <location>
        <begin position="428"/>
        <end position="471"/>
    </location>
</feature>
<dbReference type="Pfam" id="PF08447">
    <property type="entry name" value="PAS_3"/>
    <property type="match status" value="1"/>
</dbReference>